<dbReference type="HOGENOM" id="CLU_147162_3_3_4"/>
<dbReference type="eggNOG" id="COG3668">
    <property type="taxonomic scope" value="Bacteria"/>
</dbReference>
<dbReference type="Proteomes" id="UP000001416">
    <property type="component" value="Chromosome"/>
</dbReference>
<dbReference type="PhylomeDB" id="Q82UG4"/>
<evidence type="ECO:0000256" key="1">
    <source>
        <dbReference type="ARBA" id="ARBA00022649"/>
    </source>
</evidence>
<reference evidence="2 3" key="1">
    <citation type="journal article" date="2003" name="J. Bacteriol.">
        <title>Complete genome sequence of the ammonia-oxidizing bacterium and obligate chemolithoautotroph Nitrosomonas europaea.</title>
        <authorList>
            <person name="Chain P."/>
            <person name="Lamerdin J."/>
            <person name="Larimer F."/>
            <person name="Regala W."/>
            <person name="Land M."/>
            <person name="Hauser L."/>
            <person name="Hooper A."/>
            <person name="Klotz M."/>
            <person name="Norton J."/>
            <person name="Sayavedra-Soto L."/>
            <person name="Arciero D."/>
            <person name="Hommes N."/>
            <person name="Whittaker M."/>
            <person name="Arp D."/>
        </authorList>
    </citation>
    <scope>NUCLEOTIDE SEQUENCE [LARGE SCALE GENOMIC DNA]</scope>
    <source>
        <strain evidence="3">ATCC 19718 / CIP 103999 / KCTC 2705 / NBRC 14298</strain>
    </source>
</reference>
<dbReference type="InterPro" id="IPR035093">
    <property type="entry name" value="RelE/ParE_toxin_dom_sf"/>
</dbReference>
<dbReference type="Pfam" id="PF05016">
    <property type="entry name" value="ParE_toxin"/>
    <property type="match status" value="1"/>
</dbReference>
<dbReference type="InterPro" id="IPR007712">
    <property type="entry name" value="RelE/ParE_toxin"/>
</dbReference>
<accession>Q82UG4</accession>
<dbReference type="GeneID" id="87104698"/>
<keyword evidence="1" id="KW-1277">Toxin-antitoxin system</keyword>
<name>Q82UG4_NITEU</name>
<evidence type="ECO:0000313" key="2">
    <source>
        <dbReference type="EMBL" id="CAD85436.1"/>
    </source>
</evidence>
<dbReference type="STRING" id="228410.NE1525"/>
<dbReference type="AlphaFoldDB" id="Q82UG4"/>
<dbReference type="RefSeq" id="WP_011112091.1">
    <property type="nucleotide sequence ID" value="NC_004757.1"/>
</dbReference>
<keyword evidence="3" id="KW-1185">Reference proteome</keyword>
<gene>
    <name evidence="2" type="ordered locus">NE1525</name>
</gene>
<dbReference type="EMBL" id="AL954747">
    <property type="protein sequence ID" value="CAD85436.1"/>
    <property type="molecule type" value="Genomic_DNA"/>
</dbReference>
<protein>
    <submittedName>
        <fullName evidence="2">Putative plasmid stabilization protein ParE</fullName>
    </submittedName>
</protein>
<organism evidence="2 3">
    <name type="scientific">Nitrosomonas europaea (strain ATCC 19718 / CIP 103999 / KCTC 2705 / NBRC 14298)</name>
    <dbReference type="NCBI Taxonomy" id="228410"/>
    <lineage>
        <taxon>Bacteria</taxon>
        <taxon>Pseudomonadati</taxon>
        <taxon>Pseudomonadota</taxon>
        <taxon>Betaproteobacteria</taxon>
        <taxon>Nitrosomonadales</taxon>
        <taxon>Nitrosomonadaceae</taxon>
        <taxon>Nitrosomonas</taxon>
    </lineage>
</organism>
<sequence>MAEYRLSPAAQRDLDGIFNYTFQQWGAAQAVRYIDILEAACTELVETSSQGQDCSYIRPGYRRRHVERHITTE</sequence>
<proteinExistence type="predicted"/>
<dbReference type="KEGG" id="neu:NE1525"/>
<dbReference type="Gene3D" id="3.30.2310.20">
    <property type="entry name" value="RelE-like"/>
    <property type="match status" value="1"/>
</dbReference>
<evidence type="ECO:0000313" key="3">
    <source>
        <dbReference type="Proteomes" id="UP000001416"/>
    </source>
</evidence>